<name>I4BRY1_MYCCN</name>
<keyword evidence="2" id="KW-0614">Plasmid</keyword>
<evidence type="ECO:0000256" key="1">
    <source>
        <dbReference type="SAM" id="MobiDB-lite"/>
    </source>
</evidence>
<accession>I4BRY1</accession>
<dbReference type="Gene3D" id="6.10.180.30">
    <property type="match status" value="1"/>
</dbReference>
<protein>
    <recommendedName>
        <fullName evidence="4">50S ribosomal protein L7ae</fullName>
    </recommendedName>
</protein>
<sequence length="90" mass="9642">MSRSAHADATGGDDPSTGAARSTVNVSGDLLAVSRAAVRLVRARTGRAYSLRQFTEEALMAQIQTIAETYNDGHVIRPDDTPLEKGRVWG</sequence>
<dbReference type="KEGG" id="mcb:Mycch_5361"/>
<organism evidence="2 3">
    <name type="scientific">Mycolicibacterium chubuense (strain NBB4)</name>
    <name type="common">Mycobacterium chubuense</name>
    <dbReference type="NCBI Taxonomy" id="710421"/>
    <lineage>
        <taxon>Bacteria</taxon>
        <taxon>Bacillati</taxon>
        <taxon>Actinomycetota</taxon>
        <taxon>Actinomycetes</taxon>
        <taxon>Mycobacteriales</taxon>
        <taxon>Mycobacteriaceae</taxon>
        <taxon>Mycolicibacterium</taxon>
    </lineage>
</organism>
<dbReference type="AlphaFoldDB" id="I4BRY1"/>
<keyword evidence="3" id="KW-1185">Reference proteome</keyword>
<evidence type="ECO:0000313" key="2">
    <source>
        <dbReference type="EMBL" id="AFM20038.1"/>
    </source>
</evidence>
<gene>
    <name evidence="2" type="ordered locus">Mycch_5361</name>
</gene>
<dbReference type="RefSeq" id="WP_014805332.1">
    <property type="nucleotide sequence ID" value="NC_018022.1"/>
</dbReference>
<reference evidence="2 3" key="1">
    <citation type="submission" date="2012-06" db="EMBL/GenBank/DDBJ databases">
        <title>Complete sequence of plasmid 1 of Mycobacterium chubuense NBB4.</title>
        <authorList>
            <consortium name="US DOE Joint Genome Institute"/>
            <person name="Lucas S."/>
            <person name="Han J."/>
            <person name="Lapidus A."/>
            <person name="Cheng J.-F."/>
            <person name="Goodwin L."/>
            <person name="Pitluck S."/>
            <person name="Peters L."/>
            <person name="Mikhailova N."/>
            <person name="Teshima H."/>
            <person name="Detter J.C."/>
            <person name="Han C."/>
            <person name="Tapia R."/>
            <person name="Land M."/>
            <person name="Hauser L."/>
            <person name="Kyrpides N."/>
            <person name="Ivanova N."/>
            <person name="Pagani I."/>
            <person name="Mattes T."/>
            <person name="Holmes A."/>
            <person name="Rutledge P."/>
            <person name="Paulsen I."/>
            <person name="Coleman N."/>
            <person name="Woyke T."/>
        </authorList>
    </citation>
    <scope>NUCLEOTIDE SEQUENCE [LARGE SCALE GENOMIC DNA]</scope>
    <source>
        <strain evidence="2 3">NBB4</strain>
        <plasmid evidence="2 3">pMYCCH.01</plasmid>
    </source>
</reference>
<evidence type="ECO:0000313" key="3">
    <source>
        <dbReference type="Proteomes" id="UP000006057"/>
    </source>
</evidence>
<feature type="region of interest" description="Disordered" evidence="1">
    <location>
        <begin position="1"/>
        <end position="22"/>
    </location>
</feature>
<dbReference type="EMBL" id="CP003054">
    <property type="protein sequence ID" value="AFM20038.1"/>
    <property type="molecule type" value="Genomic_DNA"/>
</dbReference>
<evidence type="ECO:0008006" key="4">
    <source>
        <dbReference type="Google" id="ProtNLM"/>
    </source>
</evidence>
<proteinExistence type="predicted"/>
<geneLocation type="plasmid" evidence="2 3">
    <name>pMYCCH.01</name>
</geneLocation>
<dbReference type="Proteomes" id="UP000006057">
    <property type="component" value="Plasmid pMYCCH.01"/>
</dbReference>
<dbReference type="HOGENOM" id="CLU_2538990_0_0_11"/>